<proteinExistence type="predicted"/>
<comment type="caution">
    <text evidence="1">The sequence shown here is derived from an EMBL/GenBank/DDBJ whole genome shotgun (WGS) entry which is preliminary data.</text>
</comment>
<dbReference type="Proteomes" id="UP000681967">
    <property type="component" value="Unassembled WGS sequence"/>
</dbReference>
<evidence type="ECO:0000313" key="2">
    <source>
        <dbReference type="Proteomes" id="UP000681967"/>
    </source>
</evidence>
<evidence type="ECO:0000313" key="1">
    <source>
        <dbReference type="EMBL" id="CAF4509474.1"/>
    </source>
</evidence>
<feature type="non-terminal residue" evidence="1">
    <location>
        <position position="1"/>
    </location>
</feature>
<organism evidence="1 2">
    <name type="scientific">Rotaria magnacalcarata</name>
    <dbReference type="NCBI Taxonomy" id="392030"/>
    <lineage>
        <taxon>Eukaryota</taxon>
        <taxon>Metazoa</taxon>
        <taxon>Spiralia</taxon>
        <taxon>Gnathifera</taxon>
        <taxon>Rotifera</taxon>
        <taxon>Eurotatoria</taxon>
        <taxon>Bdelloidea</taxon>
        <taxon>Philodinida</taxon>
        <taxon>Philodinidae</taxon>
        <taxon>Rotaria</taxon>
    </lineage>
</organism>
<protein>
    <submittedName>
        <fullName evidence="1">Uncharacterized protein</fullName>
    </submittedName>
</protein>
<reference evidence="1" key="1">
    <citation type="submission" date="2021-02" db="EMBL/GenBank/DDBJ databases">
        <authorList>
            <person name="Nowell W R."/>
        </authorList>
    </citation>
    <scope>NUCLEOTIDE SEQUENCE</scope>
</reference>
<dbReference type="AlphaFoldDB" id="A0A8S2XU91"/>
<accession>A0A8S2XU91</accession>
<gene>
    <name evidence="1" type="ORF">BYL167_LOCUS36398</name>
</gene>
<dbReference type="EMBL" id="CAJOBH010079344">
    <property type="protein sequence ID" value="CAF4509474.1"/>
    <property type="molecule type" value="Genomic_DNA"/>
</dbReference>
<sequence length="167" mass="19179">NTKIDRQIGTKSFETLVTEGLLLNDYFIITNTHRPILCYAKFLPTNDDEREKLSKSCAFITFKQSYNTSSSSTSLPNNSIPSLRTIPNQQITSNHCHVSSTLIHPGYQSSERHIHNRIIRKSQNNNNTFIQDVDLAEENDIISLNEIQYQDNLIMDESSLRYSIKLN</sequence>
<name>A0A8S2XU91_9BILA</name>